<keyword evidence="2" id="KW-1185">Reference proteome</keyword>
<evidence type="ECO:0000313" key="1">
    <source>
        <dbReference type="EMBL" id="GFH22286.1"/>
    </source>
</evidence>
<proteinExistence type="predicted"/>
<organism evidence="1 2">
    <name type="scientific">Haematococcus lacustris</name>
    <name type="common">Green alga</name>
    <name type="synonym">Haematococcus pluvialis</name>
    <dbReference type="NCBI Taxonomy" id="44745"/>
    <lineage>
        <taxon>Eukaryota</taxon>
        <taxon>Viridiplantae</taxon>
        <taxon>Chlorophyta</taxon>
        <taxon>core chlorophytes</taxon>
        <taxon>Chlorophyceae</taxon>
        <taxon>CS clade</taxon>
        <taxon>Chlamydomonadales</taxon>
        <taxon>Haematococcaceae</taxon>
        <taxon>Haematococcus</taxon>
    </lineage>
</organism>
<comment type="caution">
    <text evidence="1">The sequence shown here is derived from an EMBL/GenBank/DDBJ whole genome shotgun (WGS) entry which is preliminary data.</text>
</comment>
<name>A0A699ZUA6_HAELA</name>
<sequence>MDDIVVARMASQLLLDAGHPAFTSFAKIKSEIPEDMCEMNLVDRYRQVGRGLQ</sequence>
<evidence type="ECO:0000313" key="2">
    <source>
        <dbReference type="Proteomes" id="UP000485058"/>
    </source>
</evidence>
<dbReference type="AlphaFoldDB" id="A0A699ZUA6"/>
<dbReference type="EMBL" id="BLLF01002008">
    <property type="protein sequence ID" value="GFH22286.1"/>
    <property type="molecule type" value="Genomic_DNA"/>
</dbReference>
<dbReference type="Proteomes" id="UP000485058">
    <property type="component" value="Unassembled WGS sequence"/>
</dbReference>
<reference evidence="1 2" key="1">
    <citation type="submission" date="2020-02" db="EMBL/GenBank/DDBJ databases">
        <title>Draft genome sequence of Haematococcus lacustris strain NIES-144.</title>
        <authorList>
            <person name="Morimoto D."/>
            <person name="Nakagawa S."/>
            <person name="Yoshida T."/>
            <person name="Sawayama S."/>
        </authorList>
    </citation>
    <scope>NUCLEOTIDE SEQUENCE [LARGE SCALE GENOMIC DNA]</scope>
    <source>
        <strain evidence="1 2">NIES-144</strain>
    </source>
</reference>
<gene>
    <name evidence="1" type="ORF">HaLaN_19732</name>
</gene>
<protein>
    <submittedName>
        <fullName evidence="1">Uncharacterized protein</fullName>
    </submittedName>
</protein>
<accession>A0A699ZUA6</accession>